<name>A0A3G1KUX4_FORW1</name>
<dbReference type="SMART" id="SM00567">
    <property type="entry name" value="EZ_HEAT"/>
    <property type="match status" value="5"/>
</dbReference>
<dbReference type="RefSeq" id="WP_214658681.1">
    <property type="nucleotide sequence ID" value="NZ_CP017634.1"/>
</dbReference>
<protein>
    <recommendedName>
        <fullName evidence="3">HEAT repeat domain-containing protein</fullName>
    </recommendedName>
</protein>
<dbReference type="KEGG" id="fwa:DCMF_17010"/>
<accession>A0A3G1KUX4</accession>
<dbReference type="AlphaFoldDB" id="A0A3G1KUX4"/>
<dbReference type="InterPro" id="IPR016024">
    <property type="entry name" value="ARM-type_fold"/>
</dbReference>
<dbReference type="EMBL" id="CP017634">
    <property type="protein sequence ID" value="ATW26234.1"/>
    <property type="molecule type" value="Genomic_DNA"/>
</dbReference>
<dbReference type="Proteomes" id="UP000323521">
    <property type="component" value="Chromosome"/>
</dbReference>
<organism evidence="1 2">
    <name type="scientific">Formimonas warabiya</name>
    <dbReference type="NCBI Taxonomy" id="1761012"/>
    <lineage>
        <taxon>Bacteria</taxon>
        <taxon>Bacillati</taxon>
        <taxon>Bacillota</taxon>
        <taxon>Clostridia</taxon>
        <taxon>Eubacteriales</taxon>
        <taxon>Peptococcaceae</taxon>
        <taxon>Candidatus Formimonas</taxon>
    </lineage>
</organism>
<dbReference type="Pfam" id="PF13646">
    <property type="entry name" value="HEAT_2"/>
    <property type="match status" value="1"/>
</dbReference>
<reference evidence="1 2" key="1">
    <citation type="submission" date="2016-10" db="EMBL/GenBank/DDBJ databases">
        <title>Complete Genome Sequence of Peptococcaceae strain DCMF.</title>
        <authorList>
            <person name="Edwards R.J."/>
            <person name="Holland S.I."/>
            <person name="Deshpande N.P."/>
            <person name="Wong Y.K."/>
            <person name="Ertan H."/>
            <person name="Manefield M."/>
            <person name="Russell T.L."/>
            <person name="Lee M.J."/>
        </authorList>
    </citation>
    <scope>NUCLEOTIDE SEQUENCE [LARGE SCALE GENOMIC DNA]</scope>
    <source>
        <strain evidence="1 2">DCMF</strain>
    </source>
</reference>
<dbReference type="InterPro" id="IPR011989">
    <property type="entry name" value="ARM-like"/>
</dbReference>
<keyword evidence="2" id="KW-1185">Reference proteome</keyword>
<dbReference type="InterPro" id="IPR004155">
    <property type="entry name" value="PBS_lyase_HEAT"/>
</dbReference>
<evidence type="ECO:0000313" key="1">
    <source>
        <dbReference type="EMBL" id="ATW26234.1"/>
    </source>
</evidence>
<gene>
    <name evidence="1" type="ORF">DCMF_17010</name>
</gene>
<dbReference type="PANTHER" id="PTHR12697">
    <property type="entry name" value="PBS LYASE HEAT-LIKE PROTEIN"/>
    <property type="match status" value="1"/>
</dbReference>
<dbReference type="Gene3D" id="1.25.10.10">
    <property type="entry name" value="Leucine-rich Repeat Variant"/>
    <property type="match status" value="2"/>
</dbReference>
<dbReference type="SUPFAM" id="SSF48371">
    <property type="entry name" value="ARM repeat"/>
    <property type="match status" value="1"/>
</dbReference>
<dbReference type="PANTHER" id="PTHR12697:SF5">
    <property type="entry name" value="DEOXYHYPUSINE HYDROXYLASE"/>
    <property type="match status" value="1"/>
</dbReference>
<evidence type="ECO:0008006" key="3">
    <source>
        <dbReference type="Google" id="ProtNLM"/>
    </source>
</evidence>
<evidence type="ECO:0000313" key="2">
    <source>
        <dbReference type="Proteomes" id="UP000323521"/>
    </source>
</evidence>
<dbReference type="GO" id="GO:0016491">
    <property type="term" value="F:oxidoreductase activity"/>
    <property type="evidence" value="ECO:0007669"/>
    <property type="project" value="TreeGrafter"/>
</dbReference>
<sequence length="274" mass="30278">MSFLQRGKAFFQRMGQGLLGGPKKENQSPHMIAVLKAASGRLPDRLLVQMRSGGIKLVPVILEIWPQLAPEIRDQLVILWEEEGYLDHYIRALGAKGEEERIGASAVLGKIKDKRLIVPLMKALGEPGQYVPARVAEVLISLGQEAVDPMAHCLANLPETPKCLVISILEEIGDRKALPALIHELSHDSAQVRMRTVDALGEIGDQEAVDALLLLMRDPDWGVRSRSAKALGMMGAYQAVTILEEALHDEAWWVRTNAREALNKIVRPVEEQDA</sequence>
<proteinExistence type="predicted"/>